<dbReference type="AlphaFoldDB" id="A0AAD5IUT2"/>
<dbReference type="EMBL" id="JAJSOW010000103">
    <property type="protein sequence ID" value="KAI9173708.1"/>
    <property type="molecule type" value="Genomic_DNA"/>
</dbReference>
<reference evidence="2" key="1">
    <citation type="journal article" date="2022" name="Plant J.">
        <title>Strategies of tolerance reflected in two North American maple genomes.</title>
        <authorList>
            <person name="McEvoy S.L."/>
            <person name="Sezen U.U."/>
            <person name="Trouern-Trend A."/>
            <person name="McMahon S.M."/>
            <person name="Schaberg P.G."/>
            <person name="Yang J."/>
            <person name="Wegrzyn J.L."/>
            <person name="Swenson N.G."/>
        </authorList>
    </citation>
    <scope>NUCLEOTIDE SEQUENCE</scope>
    <source>
        <strain evidence="2">91603</strain>
    </source>
</reference>
<name>A0AAD5IUT2_ACENE</name>
<feature type="region of interest" description="Disordered" evidence="1">
    <location>
        <begin position="121"/>
        <end position="147"/>
    </location>
</feature>
<sequence length="257" mass="28857">MDPPVEQMVNFNKGMTFFTSRVTESQVGEAEGTRVQEGDIDDVMKSNLQVMQATYEKLLNGFMEASQDRFSKLEKAVNRIDGHLGRIVNKLLSGKIGSSMDSFNLGSATAILRSGRIMKNGRNEEIMGESNSSPRKRKDEEKGIPVQEDIEGGRIQIPDEVETLNANPCNNKLPNPGVPKVPYLGRILLRHWNVEFFKLMGKSLGEVLMVDEQVLLRKRLEYVRVLVCLPMKSQVPKAVPIIEGNRSWPVSVEKDEV</sequence>
<dbReference type="Proteomes" id="UP001064489">
    <property type="component" value="Chromosome 8"/>
</dbReference>
<keyword evidence="3" id="KW-1185">Reference proteome</keyword>
<evidence type="ECO:0000313" key="3">
    <source>
        <dbReference type="Proteomes" id="UP001064489"/>
    </source>
</evidence>
<comment type="caution">
    <text evidence="2">The sequence shown here is derived from an EMBL/GenBank/DDBJ whole genome shotgun (WGS) entry which is preliminary data.</text>
</comment>
<organism evidence="2 3">
    <name type="scientific">Acer negundo</name>
    <name type="common">Box elder</name>
    <dbReference type="NCBI Taxonomy" id="4023"/>
    <lineage>
        <taxon>Eukaryota</taxon>
        <taxon>Viridiplantae</taxon>
        <taxon>Streptophyta</taxon>
        <taxon>Embryophyta</taxon>
        <taxon>Tracheophyta</taxon>
        <taxon>Spermatophyta</taxon>
        <taxon>Magnoliopsida</taxon>
        <taxon>eudicotyledons</taxon>
        <taxon>Gunneridae</taxon>
        <taxon>Pentapetalae</taxon>
        <taxon>rosids</taxon>
        <taxon>malvids</taxon>
        <taxon>Sapindales</taxon>
        <taxon>Sapindaceae</taxon>
        <taxon>Hippocastanoideae</taxon>
        <taxon>Acereae</taxon>
        <taxon>Acer</taxon>
    </lineage>
</organism>
<reference evidence="2" key="2">
    <citation type="submission" date="2023-02" db="EMBL/GenBank/DDBJ databases">
        <authorList>
            <person name="Swenson N.G."/>
            <person name="Wegrzyn J.L."/>
            <person name="Mcevoy S.L."/>
        </authorList>
    </citation>
    <scope>NUCLEOTIDE SEQUENCE</scope>
    <source>
        <strain evidence="2">91603</strain>
        <tissue evidence="2">Leaf</tissue>
    </source>
</reference>
<accession>A0AAD5IUT2</accession>
<protein>
    <submittedName>
        <fullName evidence="2">Uncharacterized protein</fullName>
    </submittedName>
</protein>
<evidence type="ECO:0000313" key="2">
    <source>
        <dbReference type="EMBL" id="KAI9173708.1"/>
    </source>
</evidence>
<evidence type="ECO:0000256" key="1">
    <source>
        <dbReference type="SAM" id="MobiDB-lite"/>
    </source>
</evidence>
<proteinExistence type="predicted"/>
<gene>
    <name evidence="2" type="ORF">LWI28_005170</name>
</gene>